<evidence type="ECO:0000313" key="2">
    <source>
        <dbReference type="EMBL" id="SBT00152.1"/>
    </source>
</evidence>
<evidence type="ECO:0000313" key="1">
    <source>
        <dbReference type="EMBL" id="SBS82278.1"/>
    </source>
</evidence>
<protein>
    <submittedName>
        <fullName evidence="1">Uncharacterized protein</fullName>
    </submittedName>
</protein>
<dbReference type="Proteomes" id="UP000078546">
    <property type="component" value="Unassembled WGS sequence"/>
</dbReference>
<dbReference type="EMBL" id="FLQV01001739">
    <property type="protein sequence ID" value="SBT00152.1"/>
    <property type="molecule type" value="Genomic_DNA"/>
</dbReference>
<evidence type="ECO:0000313" key="4">
    <source>
        <dbReference type="Proteomes" id="UP000078560"/>
    </source>
</evidence>
<reference evidence="3 4" key="1">
    <citation type="submission" date="2016-05" db="EMBL/GenBank/DDBJ databases">
        <authorList>
            <person name="Naeem Raeece"/>
        </authorList>
    </citation>
    <scope>NUCLEOTIDE SEQUENCE [LARGE SCALE GENOMIC DNA]</scope>
</reference>
<organism evidence="1 4">
    <name type="scientific">Plasmodium ovale curtisi</name>
    <dbReference type="NCBI Taxonomy" id="864141"/>
    <lineage>
        <taxon>Eukaryota</taxon>
        <taxon>Sar</taxon>
        <taxon>Alveolata</taxon>
        <taxon>Apicomplexa</taxon>
        <taxon>Aconoidasida</taxon>
        <taxon>Haemosporida</taxon>
        <taxon>Plasmodiidae</taxon>
        <taxon>Plasmodium</taxon>
        <taxon>Plasmodium (Plasmodium)</taxon>
    </lineage>
</organism>
<accession>A0A1A8VSI1</accession>
<dbReference type="Proteomes" id="UP000078560">
    <property type="component" value="Unassembled WGS sequence"/>
</dbReference>
<name>A0A1A8VSI1_PLAOA</name>
<dbReference type="EMBL" id="FLQU01000202">
    <property type="protein sequence ID" value="SBS82278.1"/>
    <property type="molecule type" value="Genomic_DNA"/>
</dbReference>
<sequence>MEERGKIKTKQIVESPYNVELKTLDHEKTTILLKALQEVINADQSMENLIFMHDDIVNSLERGEMRAIILIRTIQYEKFYKHVPIISSLKKVHFVLIEKKYLDSVTFNAVRDKSFVGIKMVQKKDDEIAPVYELLENLVSLVNSYYEPIDIPYLFSHPRNNEKKTAQRKRITFAQSLKLKKFKENRIPRICREKKERKLEKHLERETYNKIFAEK</sequence>
<proteinExistence type="predicted"/>
<dbReference type="AlphaFoldDB" id="A0A1A8VSI1"/>
<gene>
    <name evidence="2" type="ORF">POVCU1_057930</name>
    <name evidence="1" type="ORF">POVCU2_0014670</name>
</gene>
<evidence type="ECO:0000313" key="3">
    <source>
        <dbReference type="Proteomes" id="UP000078546"/>
    </source>
</evidence>
<reference evidence="1" key="2">
    <citation type="submission" date="2016-05" db="EMBL/GenBank/DDBJ databases">
        <authorList>
            <person name="Lavstsen T."/>
            <person name="Jespersen J.S."/>
        </authorList>
    </citation>
    <scope>NUCLEOTIDE SEQUENCE [LARGE SCALE GENOMIC DNA]</scope>
</reference>